<evidence type="ECO:0000313" key="2">
    <source>
        <dbReference type="Proteomes" id="UP001498476"/>
    </source>
</evidence>
<organism evidence="1 2">
    <name type="scientific">Neonectria punicea</name>
    <dbReference type="NCBI Taxonomy" id="979145"/>
    <lineage>
        <taxon>Eukaryota</taxon>
        <taxon>Fungi</taxon>
        <taxon>Dikarya</taxon>
        <taxon>Ascomycota</taxon>
        <taxon>Pezizomycotina</taxon>
        <taxon>Sordariomycetes</taxon>
        <taxon>Hypocreomycetidae</taxon>
        <taxon>Hypocreales</taxon>
        <taxon>Nectriaceae</taxon>
        <taxon>Neonectria</taxon>
    </lineage>
</organism>
<proteinExistence type="predicted"/>
<reference evidence="1 2" key="1">
    <citation type="journal article" date="2025" name="Microbiol. Resour. Announc.">
        <title>Draft genome sequences for Neonectria magnoliae and Neonectria punicea, canker pathogens of Liriodendron tulipifera and Acer saccharum in West Virginia.</title>
        <authorList>
            <person name="Petronek H.M."/>
            <person name="Kasson M.T."/>
            <person name="Metheny A.M."/>
            <person name="Stauder C.M."/>
            <person name="Lovett B."/>
            <person name="Lynch S.C."/>
            <person name="Garnas J.R."/>
            <person name="Kasson L.R."/>
            <person name="Stajich J.E."/>
        </authorList>
    </citation>
    <scope>NUCLEOTIDE SEQUENCE [LARGE SCALE GENOMIC DNA]</scope>
    <source>
        <strain evidence="1 2">NRRL 64653</strain>
    </source>
</reference>
<dbReference type="Gene3D" id="2.120.10.70">
    <property type="entry name" value="Fucose-specific lectin"/>
    <property type="match status" value="1"/>
</dbReference>
<comment type="caution">
    <text evidence="1">The sequence shown here is derived from an EMBL/GenBank/DDBJ whole genome shotgun (WGS) entry which is preliminary data.</text>
</comment>
<protein>
    <submittedName>
        <fullName evidence="1">Uncharacterized protein</fullName>
    </submittedName>
</protein>
<name>A0ABR1GH08_9HYPO</name>
<sequence length="405" mass="45672">MTSTNWGYIPNGFNTNDPMYVYGGQLKDENDMRSANLLKEFPRPFETDTAPTGSCVVDAVSAALGYLSYAGKDNTIPSRPSRRFIYYNARAIPTMASAGDETKWPDTVSDTSVRISEAIDAINVYGALSEGRFPWVAQDFSWAPDAVWGVNERAPDTAYIEASRTSTIEYYRLDFGRGEAMASMGYDELRAIGAATGSRVRQCLSEGSPVIFAFHFFWETFKTVGPAVAGDDGYPTIEEIPQERQQTPCTREEHVYWVPYFWMPYEWIMDVRATKGFWMMRKSDKQPSRRTMQTTTYSDFQLRHMESFSDDWNMSTAPNSTIAAVSRREGEDMFWITEQGTLEREYWYIGNESSRARIPIPVPAAPGAIAAVATTLDRLDVFWMSHDGVVHHASSQPDVDAEPIT</sequence>
<gene>
    <name evidence="1" type="ORF">QQX98_013189</name>
</gene>
<dbReference type="Gene3D" id="3.90.70.10">
    <property type="entry name" value="Cysteine proteinases"/>
    <property type="match status" value="1"/>
</dbReference>
<evidence type="ECO:0000313" key="1">
    <source>
        <dbReference type="EMBL" id="KAK7394027.1"/>
    </source>
</evidence>
<keyword evidence="2" id="KW-1185">Reference proteome</keyword>
<dbReference type="EMBL" id="JAZAVJ010000526">
    <property type="protein sequence ID" value="KAK7394027.1"/>
    <property type="molecule type" value="Genomic_DNA"/>
</dbReference>
<accession>A0ABR1GH08</accession>
<dbReference type="SUPFAM" id="SSF89372">
    <property type="entry name" value="Fucose-specific lectin"/>
    <property type="match status" value="1"/>
</dbReference>
<dbReference type="Proteomes" id="UP001498476">
    <property type="component" value="Unassembled WGS sequence"/>
</dbReference>